<gene>
    <name evidence="2" type="ORF">FA13DRAFT_206509</name>
</gene>
<evidence type="ECO:0000256" key="1">
    <source>
        <dbReference type="SAM" id="MobiDB-lite"/>
    </source>
</evidence>
<evidence type="ECO:0000313" key="3">
    <source>
        <dbReference type="Proteomes" id="UP000298030"/>
    </source>
</evidence>
<dbReference type="AlphaFoldDB" id="A0A4Y7SG24"/>
<keyword evidence="3" id="KW-1185">Reference proteome</keyword>
<evidence type="ECO:0000313" key="2">
    <source>
        <dbReference type="EMBL" id="TEB20623.1"/>
    </source>
</evidence>
<proteinExistence type="predicted"/>
<protein>
    <submittedName>
        <fullName evidence="2">Uncharacterized protein</fullName>
    </submittedName>
</protein>
<sequence>MLQHLPGDGIHINWLETVVDWISREDRCFQTGLGMSVGPHCCCSPSTQTLIPAPDSTNRFLPAQVAAVAKPFHPHPLRLRQPWTSTTPTPTGDRSIRSEATMGCQMSAQLQATSLSKTLLAGPSMYPLPTLPTRTMARGKSGSLGRRTPSPKWSQGCPPLEAAAASLGESIRSRVCSRRERYPSCWSRPCSVASNLRS</sequence>
<feature type="region of interest" description="Disordered" evidence="1">
    <location>
        <begin position="126"/>
        <end position="159"/>
    </location>
</feature>
<comment type="caution">
    <text evidence="2">The sequence shown here is derived from an EMBL/GenBank/DDBJ whole genome shotgun (WGS) entry which is preliminary data.</text>
</comment>
<dbReference type="EMBL" id="QPFP01000135">
    <property type="protein sequence ID" value="TEB20623.1"/>
    <property type="molecule type" value="Genomic_DNA"/>
</dbReference>
<reference evidence="2 3" key="1">
    <citation type="journal article" date="2019" name="Nat. Ecol. Evol.">
        <title>Megaphylogeny resolves global patterns of mushroom evolution.</title>
        <authorList>
            <person name="Varga T."/>
            <person name="Krizsan K."/>
            <person name="Foldi C."/>
            <person name="Dima B."/>
            <person name="Sanchez-Garcia M."/>
            <person name="Sanchez-Ramirez S."/>
            <person name="Szollosi G.J."/>
            <person name="Szarkandi J.G."/>
            <person name="Papp V."/>
            <person name="Albert L."/>
            <person name="Andreopoulos W."/>
            <person name="Angelini C."/>
            <person name="Antonin V."/>
            <person name="Barry K.W."/>
            <person name="Bougher N.L."/>
            <person name="Buchanan P."/>
            <person name="Buyck B."/>
            <person name="Bense V."/>
            <person name="Catcheside P."/>
            <person name="Chovatia M."/>
            <person name="Cooper J."/>
            <person name="Damon W."/>
            <person name="Desjardin D."/>
            <person name="Finy P."/>
            <person name="Geml J."/>
            <person name="Haridas S."/>
            <person name="Hughes K."/>
            <person name="Justo A."/>
            <person name="Karasinski D."/>
            <person name="Kautmanova I."/>
            <person name="Kiss B."/>
            <person name="Kocsube S."/>
            <person name="Kotiranta H."/>
            <person name="LaButti K.M."/>
            <person name="Lechner B.E."/>
            <person name="Liimatainen K."/>
            <person name="Lipzen A."/>
            <person name="Lukacs Z."/>
            <person name="Mihaltcheva S."/>
            <person name="Morgado L.N."/>
            <person name="Niskanen T."/>
            <person name="Noordeloos M.E."/>
            <person name="Ohm R.A."/>
            <person name="Ortiz-Santana B."/>
            <person name="Ovrebo C."/>
            <person name="Racz N."/>
            <person name="Riley R."/>
            <person name="Savchenko A."/>
            <person name="Shiryaev A."/>
            <person name="Soop K."/>
            <person name="Spirin V."/>
            <person name="Szebenyi C."/>
            <person name="Tomsovsky M."/>
            <person name="Tulloss R.E."/>
            <person name="Uehling J."/>
            <person name="Grigoriev I.V."/>
            <person name="Vagvolgyi C."/>
            <person name="Papp T."/>
            <person name="Martin F.M."/>
            <person name="Miettinen O."/>
            <person name="Hibbett D.S."/>
            <person name="Nagy L.G."/>
        </authorList>
    </citation>
    <scope>NUCLEOTIDE SEQUENCE [LARGE SCALE GENOMIC DNA]</scope>
    <source>
        <strain evidence="2 3">FP101781</strain>
    </source>
</reference>
<name>A0A4Y7SG24_COPMI</name>
<dbReference type="Proteomes" id="UP000298030">
    <property type="component" value="Unassembled WGS sequence"/>
</dbReference>
<organism evidence="2 3">
    <name type="scientific">Coprinellus micaceus</name>
    <name type="common">Glistening ink-cap mushroom</name>
    <name type="synonym">Coprinus micaceus</name>
    <dbReference type="NCBI Taxonomy" id="71717"/>
    <lineage>
        <taxon>Eukaryota</taxon>
        <taxon>Fungi</taxon>
        <taxon>Dikarya</taxon>
        <taxon>Basidiomycota</taxon>
        <taxon>Agaricomycotina</taxon>
        <taxon>Agaricomycetes</taxon>
        <taxon>Agaricomycetidae</taxon>
        <taxon>Agaricales</taxon>
        <taxon>Agaricineae</taxon>
        <taxon>Psathyrellaceae</taxon>
        <taxon>Coprinellus</taxon>
    </lineage>
</organism>
<accession>A0A4Y7SG24</accession>